<protein>
    <recommendedName>
        <fullName evidence="1">DNA2/NAM7 helicase-like C-terminal domain-containing protein</fullName>
    </recommendedName>
</protein>
<accession>A0AAN9I5K4</accession>
<feature type="domain" description="DNA2/NAM7 helicase-like C-terminal" evidence="1">
    <location>
        <begin position="116"/>
        <end position="164"/>
    </location>
</feature>
<organism evidence="2 3">
    <name type="scientific">Crotalaria pallida</name>
    <name type="common">Smooth rattlebox</name>
    <name type="synonym">Crotalaria striata</name>
    <dbReference type="NCBI Taxonomy" id="3830"/>
    <lineage>
        <taxon>Eukaryota</taxon>
        <taxon>Viridiplantae</taxon>
        <taxon>Streptophyta</taxon>
        <taxon>Embryophyta</taxon>
        <taxon>Tracheophyta</taxon>
        <taxon>Spermatophyta</taxon>
        <taxon>Magnoliopsida</taxon>
        <taxon>eudicotyledons</taxon>
        <taxon>Gunneridae</taxon>
        <taxon>Pentapetalae</taxon>
        <taxon>rosids</taxon>
        <taxon>fabids</taxon>
        <taxon>Fabales</taxon>
        <taxon>Fabaceae</taxon>
        <taxon>Papilionoideae</taxon>
        <taxon>50 kb inversion clade</taxon>
        <taxon>genistoids sensu lato</taxon>
        <taxon>core genistoids</taxon>
        <taxon>Crotalarieae</taxon>
        <taxon>Crotalaria</taxon>
    </lineage>
</organism>
<dbReference type="AlphaFoldDB" id="A0AAN9I5K4"/>
<sequence length="173" mass="19370">MVDQDRQFSPNSPILNCQVIAKGVISDISQIRVSVSFSNRLQIPGRSSTTHDLLQQVCRIDKDEFVTSFAIMRFNHIQLFLKNNPSAHLRRMIVDLEVSFGPLIVQSTEARENGMGVSLFCRLSEAHPQAISALQIQYSMCQSIMDLSNALIYGYRLRCGSSEIADAKLEFSG</sequence>
<name>A0AAN9I5K4_CROPI</name>
<gene>
    <name evidence="2" type="ORF">RIF29_19530</name>
</gene>
<dbReference type="InterPro" id="IPR041679">
    <property type="entry name" value="DNA2/NAM7-like_C"/>
</dbReference>
<evidence type="ECO:0000313" key="2">
    <source>
        <dbReference type="EMBL" id="KAK7266872.1"/>
    </source>
</evidence>
<dbReference type="Proteomes" id="UP001372338">
    <property type="component" value="Unassembled WGS sequence"/>
</dbReference>
<keyword evidence="3" id="KW-1185">Reference proteome</keyword>
<evidence type="ECO:0000259" key="1">
    <source>
        <dbReference type="Pfam" id="PF13087"/>
    </source>
</evidence>
<dbReference type="Pfam" id="PF13087">
    <property type="entry name" value="AAA_12"/>
    <property type="match status" value="1"/>
</dbReference>
<proteinExistence type="predicted"/>
<comment type="caution">
    <text evidence="2">The sequence shown here is derived from an EMBL/GenBank/DDBJ whole genome shotgun (WGS) entry which is preliminary data.</text>
</comment>
<reference evidence="2 3" key="1">
    <citation type="submission" date="2024-01" db="EMBL/GenBank/DDBJ databases">
        <title>The genomes of 5 underutilized Papilionoideae crops provide insights into root nodulation and disease resistanc.</title>
        <authorList>
            <person name="Yuan L."/>
        </authorList>
    </citation>
    <scope>NUCLEOTIDE SEQUENCE [LARGE SCALE GENOMIC DNA]</scope>
    <source>
        <strain evidence="2">ZHUSHIDOU_FW_LH</strain>
        <tissue evidence="2">Leaf</tissue>
    </source>
</reference>
<evidence type="ECO:0000313" key="3">
    <source>
        <dbReference type="Proteomes" id="UP001372338"/>
    </source>
</evidence>
<dbReference type="EMBL" id="JAYWIO010000004">
    <property type="protein sequence ID" value="KAK7266872.1"/>
    <property type="molecule type" value="Genomic_DNA"/>
</dbReference>